<dbReference type="EMBL" id="HBFQ01003293">
    <property type="protein sequence ID" value="CAD8827937.1"/>
    <property type="molecule type" value="Transcribed_RNA"/>
</dbReference>
<organism evidence="1">
    <name type="scientific">Noctiluca scintillans</name>
    <name type="common">Sea sparkle</name>
    <name type="synonym">Red tide dinoflagellate</name>
    <dbReference type="NCBI Taxonomy" id="2966"/>
    <lineage>
        <taxon>Eukaryota</taxon>
        <taxon>Sar</taxon>
        <taxon>Alveolata</taxon>
        <taxon>Dinophyceae</taxon>
        <taxon>Noctilucales</taxon>
        <taxon>Noctilucaceae</taxon>
        <taxon>Noctiluca</taxon>
    </lineage>
</organism>
<accession>A0A7S1EWF1</accession>
<gene>
    <name evidence="1" type="ORF">NSCI0253_LOCUS2283</name>
</gene>
<proteinExistence type="predicted"/>
<sequence length="104" mass="11183">MRGAFGLREAPPCPALPVVRCHGLLAVLQFLKGVIALRASRMCEWETIGCLPHVSSFEPSDATLMRRRIILGLTPSTAQADVGPQVTACRSDVEVCHRAEKGTG</sequence>
<name>A0A7S1EWF1_NOCSC</name>
<protein>
    <submittedName>
        <fullName evidence="1">Uncharacterized protein</fullName>
    </submittedName>
</protein>
<dbReference type="AlphaFoldDB" id="A0A7S1EWF1"/>
<reference evidence="1" key="1">
    <citation type="submission" date="2021-01" db="EMBL/GenBank/DDBJ databases">
        <authorList>
            <person name="Corre E."/>
            <person name="Pelletier E."/>
            <person name="Niang G."/>
            <person name="Scheremetjew M."/>
            <person name="Finn R."/>
            <person name="Kale V."/>
            <person name="Holt S."/>
            <person name="Cochrane G."/>
            <person name="Meng A."/>
            <person name="Brown T."/>
            <person name="Cohen L."/>
        </authorList>
    </citation>
    <scope>NUCLEOTIDE SEQUENCE</scope>
</reference>
<evidence type="ECO:0000313" key="1">
    <source>
        <dbReference type="EMBL" id="CAD8827937.1"/>
    </source>
</evidence>